<gene>
    <name evidence="3" type="ORF">UCREL1_11095</name>
</gene>
<dbReference type="Proteomes" id="UP000012174">
    <property type="component" value="Unassembled WGS sequence"/>
</dbReference>
<sequence length="459" mass="48856">MKFSFGGITPAAALASVWLLSSGLVLLVNGLSIDAWLVDALQAPQVVMYDDASGSILYSLCNSSGTPVFPGDSSAAFDLKFPPLNGTGVAGFGYWEKDNGVVAQFFYQTDEGAIVDASFYCDADTGRYTPSENQWVVSTGVGNLPTIQKPSTIGVLAVGASAGQRIYFRDEDNQPAVLGYHPDLEKWQFDGYVLQANLSAYSASIGAAILGTQNITLVLAIDEDLGLSRLGESDWALTGLPVPIFADSNNGDEETPMTNETDSRNFTLSFDTSSAQGWSLDAFDSSAVDLGLAFSSEGTLSVFYIGDNGVLHQVNQTDETDDSWNRAEQQGPERWPVADVDSSNFGIAHDFSDDKIWIYYMSGESLTQIYQSDRGVWEPALALKRSNDTSQITASGGDNSTDTSSDSASGSTGDDGMRGSRIGIGLGISFGVLLLGGTVGALEIRRKTSGEHHPYSGIR</sequence>
<feature type="transmembrane region" description="Helical" evidence="2">
    <location>
        <begin position="422"/>
        <end position="442"/>
    </location>
</feature>
<reference evidence="4" key="1">
    <citation type="journal article" date="2013" name="Genome Announc.">
        <title>Draft genome sequence of the grapevine dieback fungus Eutypa lata UCR-EL1.</title>
        <authorList>
            <person name="Blanco-Ulate B."/>
            <person name="Rolshausen P.E."/>
            <person name="Cantu D."/>
        </authorList>
    </citation>
    <scope>NUCLEOTIDE SEQUENCE [LARGE SCALE GENOMIC DNA]</scope>
    <source>
        <strain evidence="4">UCR-EL1</strain>
    </source>
</reference>
<keyword evidence="2" id="KW-0472">Membrane</keyword>
<dbReference type="EMBL" id="KB707516">
    <property type="protein sequence ID" value="EMR61998.1"/>
    <property type="molecule type" value="Genomic_DNA"/>
</dbReference>
<feature type="region of interest" description="Disordered" evidence="1">
    <location>
        <begin position="388"/>
        <end position="416"/>
    </location>
</feature>
<evidence type="ECO:0008006" key="5">
    <source>
        <dbReference type="Google" id="ProtNLM"/>
    </source>
</evidence>
<name>M7SCT9_EUTLA</name>
<evidence type="ECO:0000313" key="4">
    <source>
        <dbReference type="Proteomes" id="UP000012174"/>
    </source>
</evidence>
<dbReference type="KEGG" id="ela:UCREL1_11095"/>
<keyword evidence="2" id="KW-1133">Transmembrane helix</keyword>
<evidence type="ECO:0000256" key="2">
    <source>
        <dbReference type="SAM" id="Phobius"/>
    </source>
</evidence>
<dbReference type="HOGENOM" id="CLU_028617_1_0_1"/>
<dbReference type="OMA" id="NEWEEYT"/>
<evidence type="ECO:0000313" key="3">
    <source>
        <dbReference type="EMBL" id="EMR61998.1"/>
    </source>
</evidence>
<dbReference type="SUPFAM" id="SSF89372">
    <property type="entry name" value="Fucose-specific lectin"/>
    <property type="match status" value="1"/>
</dbReference>
<dbReference type="eggNOG" id="ENOG502RVY9">
    <property type="taxonomic scope" value="Eukaryota"/>
</dbReference>
<keyword evidence="2" id="KW-0812">Transmembrane</keyword>
<keyword evidence="4" id="KW-1185">Reference proteome</keyword>
<dbReference type="AlphaFoldDB" id="M7SCT9"/>
<dbReference type="OrthoDB" id="4772411at2759"/>
<proteinExistence type="predicted"/>
<feature type="compositionally biased region" description="Low complexity" evidence="1">
    <location>
        <begin position="393"/>
        <end position="416"/>
    </location>
</feature>
<dbReference type="STRING" id="1287681.M7SCT9"/>
<protein>
    <recommendedName>
        <fullName evidence="5">Fucose-specific lectin</fullName>
    </recommendedName>
</protein>
<dbReference type="Gene3D" id="2.120.10.70">
    <property type="entry name" value="Fucose-specific lectin"/>
    <property type="match status" value="1"/>
</dbReference>
<evidence type="ECO:0000256" key="1">
    <source>
        <dbReference type="SAM" id="MobiDB-lite"/>
    </source>
</evidence>
<accession>M7SCT9</accession>
<organism evidence="3 4">
    <name type="scientific">Eutypa lata (strain UCR-EL1)</name>
    <name type="common">Grapevine dieback disease fungus</name>
    <name type="synonym">Eutypa armeniacae</name>
    <dbReference type="NCBI Taxonomy" id="1287681"/>
    <lineage>
        <taxon>Eukaryota</taxon>
        <taxon>Fungi</taxon>
        <taxon>Dikarya</taxon>
        <taxon>Ascomycota</taxon>
        <taxon>Pezizomycotina</taxon>
        <taxon>Sordariomycetes</taxon>
        <taxon>Xylariomycetidae</taxon>
        <taxon>Xylariales</taxon>
        <taxon>Diatrypaceae</taxon>
        <taxon>Eutypa</taxon>
    </lineage>
</organism>